<organism evidence="1">
    <name type="scientific">Culex pipiens</name>
    <name type="common">House mosquito</name>
    <dbReference type="NCBI Taxonomy" id="7175"/>
    <lineage>
        <taxon>Eukaryota</taxon>
        <taxon>Metazoa</taxon>
        <taxon>Ecdysozoa</taxon>
        <taxon>Arthropoda</taxon>
        <taxon>Hexapoda</taxon>
        <taxon>Insecta</taxon>
        <taxon>Pterygota</taxon>
        <taxon>Neoptera</taxon>
        <taxon>Endopterygota</taxon>
        <taxon>Diptera</taxon>
        <taxon>Nematocera</taxon>
        <taxon>Culicoidea</taxon>
        <taxon>Culicidae</taxon>
        <taxon>Culicinae</taxon>
        <taxon>Culicini</taxon>
        <taxon>Culex</taxon>
        <taxon>Culex</taxon>
    </lineage>
</organism>
<name>A0A8D8E7T2_CULPI</name>
<accession>A0A8D8E7T2</accession>
<proteinExistence type="predicted"/>
<sequence length="159" mass="17699">MFRSSFACIVIGGGGLGWVEPATAAYGGRGLRRSSSVPKALTTVKANSPQIRVAPRVFFIVTRSVGLWPSVGHYRDFINFPLVFHRPKSSRHGLLSGGLSFLPPPGFGQRRVESCLYLSRAFLLRVIKLPSKLYHRMATSFQGGKIHRDEGATRHRHRR</sequence>
<reference evidence="1" key="1">
    <citation type="submission" date="2021-05" db="EMBL/GenBank/DDBJ databases">
        <authorList>
            <person name="Alioto T."/>
            <person name="Alioto T."/>
            <person name="Gomez Garrido J."/>
        </authorList>
    </citation>
    <scope>NUCLEOTIDE SEQUENCE</scope>
</reference>
<dbReference type="EMBL" id="HBUE01186474">
    <property type="protein sequence ID" value="CAG6522966.1"/>
    <property type="molecule type" value="Transcribed_RNA"/>
</dbReference>
<dbReference type="EMBL" id="HBUE01292212">
    <property type="protein sequence ID" value="CAG6574603.1"/>
    <property type="molecule type" value="Transcribed_RNA"/>
</dbReference>
<evidence type="ECO:0000313" key="1">
    <source>
        <dbReference type="EMBL" id="CAG6522966.1"/>
    </source>
</evidence>
<protein>
    <submittedName>
        <fullName evidence="1">(northern house mosquito) hypothetical protein</fullName>
    </submittedName>
</protein>
<dbReference type="AlphaFoldDB" id="A0A8D8E7T2"/>